<evidence type="ECO:0000313" key="1">
    <source>
        <dbReference type="EMBL" id="KAK2170063.1"/>
    </source>
</evidence>
<reference evidence="1" key="1">
    <citation type="journal article" date="2023" name="Mol. Biol. Evol.">
        <title>Third-Generation Sequencing Reveals the Adaptive Role of the Epigenome in Three Deep-Sea Polychaetes.</title>
        <authorList>
            <person name="Perez M."/>
            <person name="Aroh O."/>
            <person name="Sun Y."/>
            <person name="Lan Y."/>
            <person name="Juniper S.K."/>
            <person name="Young C.R."/>
            <person name="Angers B."/>
            <person name="Qian P.Y."/>
        </authorList>
    </citation>
    <scope>NUCLEOTIDE SEQUENCE</scope>
    <source>
        <strain evidence="1">R07B-5</strain>
    </source>
</reference>
<protein>
    <submittedName>
        <fullName evidence="1">Uncharacterized protein</fullName>
    </submittedName>
</protein>
<gene>
    <name evidence="1" type="ORF">NP493_1165g01002</name>
</gene>
<dbReference type="Proteomes" id="UP001209878">
    <property type="component" value="Unassembled WGS sequence"/>
</dbReference>
<sequence>MKKNGRVWCTKNHSVAVGHESHRESFEQEMDSSTPDEEWAALQQFVYNTAKTYLGKPDRKYQDCLDEIPTMDEMAKAIACLKMAKHLEEMEFLQK</sequence>
<dbReference type="AlphaFoldDB" id="A0AAD9NIR8"/>
<proteinExistence type="predicted"/>
<organism evidence="1 2">
    <name type="scientific">Ridgeia piscesae</name>
    <name type="common">Tubeworm</name>
    <dbReference type="NCBI Taxonomy" id="27915"/>
    <lineage>
        <taxon>Eukaryota</taxon>
        <taxon>Metazoa</taxon>
        <taxon>Spiralia</taxon>
        <taxon>Lophotrochozoa</taxon>
        <taxon>Annelida</taxon>
        <taxon>Polychaeta</taxon>
        <taxon>Sedentaria</taxon>
        <taxon>Canalipalpata</taxon>
        <taxon>Sabellida</taxon>
        <taxon>Siboglinidae</taxon>
        <taxon>Ridgeia</taxon>
    </lineage>
</organism>
<accession>A0AAD9NIR8</accession>
<evidence type="ECO:0000313" key="2">
    <source>
        <dbReference type="Proteomes" id="UP001209878"/>
    </source>
</evidence>
<comment type="caution">
    <text evidence="1">The sequence shown here is derived from an EMBL/GenBank/DDBJ whole genome shotgun (WGS) entry which is preliminary data.</text>
</comment>
<name>A0AAD9NIR8_RIDPI</name>
<dbReference type="EMBL" id="JAODUO010001164">
    <property type="protein sequence ID" value="KAK2170063.1"/>
    <property type="molecule type" value="Genomic_DNA"/>
</dbReference>
<keyword evidence="2" id="KW-1185">Reference proteome</keyword>